<dbReference type="Pfam" id="PF07167">
    <property type="entry name" value="PhaC_N"/>
    <property type="match status" value="1"/>
</dbReference>
<dbReference type="PANTHER" id="PTHR36837">
    <property type="entry name" value="POLY(3-HYDROXYALKANOATE) POLYMERASE SUBUNIT PHAC"/>
    <property type="match status" value="1"/>
</dbReference>
<dbReference type="PANTHER" id="PTHR36837:SF5">
    <property type="entry name" value="POLY-3-HYDROXYBUTYRATE SYNTHASE"/>
    <property type="match status" value="1"/>
</dbReference>
<feature type="domain" description="Poly-beta-hydroxybutyrate polymerase N-terminal" evidence="4">
    <location>
        <begin position="103"/>
        <end position="267"/>
    </location>
</feature>
<keyword evidence="1" id="KW-0808">Transferase</keyword>
<proteinExistence type="predicted"/>
<dbReference type="GO" id="GO:0016746">
    <property type="term" value="F:acyltransferase activity"/>
    <property type="evidence" value="ECO:0007669"/>
    <property type="project" value="UniProtKB-KW"/>
</dbReference>
<protein>
    <submittedName>
        <fullName evidence="6">Alpha/beta fold hydrolase</fullName>
    </submittedName>
</protein>
<evidence type="ECO:0000256" key="3">
    <source>
        <dbReference type="SAM" id="MobiDB-lite"/>
    </source>
</evidence>
<dbReference type="InterPro" id="IPR051321">
    <property type="entry name" value="PHA/PHB_synthase"/>
</dbReference>
<sequence>MNEQARIAGSDTAASEVHTPPAQTPPAAPASTAGADRWLHGLQGRLTGGVSPFALWQACADWASHLANAPSRRAELATDAFQRWVRLFDIAAGGEPVQPAPGDHRFTDPGWKEAPFDLLEQGFLLAEDWMERATTGLPGVSVENGRIVNFAARQWLDMVSPSNLPWANPEILARTAAEGGKNLLAGYGNLLADLGGRAGGSGEALRVGRDLAVTPGKVIWRDTLFELIQYAPATETVHAEPVLIVPAWIMKYYILDLSPHNSLIRYLVEQGHSVFCMSWRNPGADLRDTGFDDYRRAAMTAIEAASAICGGAKVHAAGYCLGGTLLAVTAAAMARDGDERLASVTLFAAQTDFSEAGELQLFITEDQLAFLEDVMAAQGYLDGRQMGGAFQLLRSRDLIWSRLLRSYFLGEQEHANDLMTWNNDATRMPARMHSEYLRRLFLRNDLAAGRFEVEGKPIALSDIHLPFFVVGTETDHVAPWRSVYKLHLLNPGEISFVLTSGGHNAGIVSEPGHPRRHFRIARREAGAPYADPASWAARAEQREGSWWPAWQAWLAERSGPRDASPPAPGSAAYPPLTDAPGSYILER</sequence>
<evidence type="ECO:0000259" key="5">
    <source>
        <dbReference type="Pfam" id="PF12551"/>
    </source>
</evidence>
<keyword evidence="6" id="KW-0378">Hydrolase</keyword>
<keyword evidence="2" id="KW-0012">Acyltransferase</keyword>
<dbReference type="OrthoDB" id="7208816at2"/>
<evidence type="ECO:0000256" key="1">
    <source>
        <dbReference type="ARBA" id="ARBA00022679"/>
    </source>
</evidence>
<dbReference type="RefSeq" id="WP_114687677.1">
    <property type="nucleotide sequence ID" value="NZ_QQNB01000002.1"/>
</dbReference>
<dbReference type="SUPFAM" id="SSF53474">
    <property type="entry name" value="alpha/beta-Hydrolases"/>
    <property type="match status" value="1"/>
</dbReference>
<dbReference type="Proteomes" id="UP000253918">
    <property type="component" value="Unassembled WGS sequence"/>
</dbReference>
<evidence type="ECO:0000256" key="2">
    <source>
        <dbReference type="ARBA" id="ARBA00023315"/>
    </source>
</evidence>
<feature type="region of interest" description="Disordered" evidence="3">
    <location>
        <begin position="557"/>
        <end position="587"/>
    </location>
</feature>
<name>A0A369VT97_9SPHN</name>
<evidence type="ECO:0000259" key="4">
    <source>
        <dbReference type="Pfam" id="PF07167"/>
    </source>
</evidence>
<dbReference type="InterPro" id="IPR022211">
    <property type="entry name" value="PHBC_N"/>
</dbReference>
<keyword evidence="7" id="KW-1185">Reference proteome</keyword>
<feature type="region of interest" description="Disordered" evidence="3">
    <location>
        <begin position="1"/>
        <end position="33"/>
    </location>
</feature>
<dbReference type="EMBL" id="QQNB01000002">
    <property type="protein sequence ID" value="RDE05608.1"/>
    <property type="molecule type" value="Genomic_DNA"/>
</dbReference>
<comment type="caution">
    <text evidence="6">The sequence shown here is derived from an EMBL/GenBank/DDBJ whole genome shotgun (WGS) entry which is preliminary data.</text>
</comment>
<dbReference type="Pfam" id="PF12551">
    <property type="entry name" value="PHBC_N"/>
    <property type="match status" value="1"/>
</dbReference>
<evidence type="ECO:0000313" key="7">
    <source>
        <dbReference type="Proteomes" id="UP000253918"/>
    </source>
</evidence>
<evidence type="ECO:0000313" key="6">
    <source>
        <dbReference type="EMBL" id="RDE05608.1"/>
    </source>
</evidence>
<dbReference type="AlphaFoldDB" id="A0A369VT97"/>
<dbReference type="InterPro" id="IPR010941">
    <property type="entry name" value="PhaC_N"/>
</dbReference>
<dbReference type="Gene3D" id="3.40.50.1820">
    <property type="entry name" value="alpha/beta hydrolase"/>
    <property type="match status" value="1"/>
</dbReference>
<organism evidence="6 7">
    <name type="scientific">Sphingomonas aracearum</name>
    <dbReference type="NCBI Taxonomy" id="2283317"/>
    <lineage>
        <taxon>Bacteria</taxon>
        <taxon>Pseudomonadati</taxon>
        <taxon>Pseudomonadota</taxon>
        <taxon>Alphaproteobacteria</taxon>
        <taxon>Sphingomonadales</taxon>
        <taxon>Sphingomonadaceae</taxon>
        <taxon>Sphingomonas</taxon>
    </lineage>
</organism>
<dbReference type="InterPro" id="IPR029058">
    <property type="entry name" value="AB_hydrolase_fold"/>
</dbReference>
<feature type="domain" description="Poly-beta-hydroxybutyrate polymerase N-terminal" evidence="5">
    <location>
        <begin position="34"/>
        <end position="72"/>
    </location>
</feature>
<accession>A0A369VT97</accession>
<gene>
    <name evidence="6" type="ORF">DVW87_10275</name>
</gene>
<reference evidence="6 7" key="1">
    <citation type="submission" date="2018-07" db="EMBL/GenBank/DDBJ databases">
        <title>a novel species of Sphingomonas isolated from the rhizosphere soil of Araceae plant.</title>
        <authorList>
            <person name="Zhiyong W."/>
            <person name="Qinglan Z."/>
            <person name="Zhiwei F."/>
            <person name="Ding X."/>
            <person name="Gejiao W."/>
            <person name="Shixue Z."/>
        </authorList>
    </citation>
    <scope>NUCLEOTIDE SEQUENCE [LARGE SCALE GENOMIC DNA]</scope>
    <source>
        <strain evidence="6 7">WZY 27</strain>
    </source>
</reference>
<dbReference type="GO" id="GO:0042619">
    <property type="term" value="P:poly-hydroxybutyrate biosynthetic process"/>
    <property type="evidence" value="ECO:0007669"/>
    <property type="project" value="InterPro"/>
</dbReference>
<dbReference type="GO" id="GO:0016787">
    <property type="term" value="F:hydrolase activity"/>
    <property type="evidence" value="ECO:0007669"/>
    <property type="project" value="UniProtKB-KW"/>
</dbReference>